<dbReference type="EMBL" id="CP037423">
    <property type="protein sequence ID" value="QDV43112.1"/>
    <property type="molecule type" value="Genomic_DNA"/>
</dbReference>
<organism evidence="2 3">
    <name type="scientific">Stieleria neptunia</name>
    <dbReference type="NCBI Taxonomy" id="2527979"/>
    <lineage>
        <taxon>Bacteria</taxon>
        <taxon>Pseudomonadati</taxon>
        <taxon>Planctomycetota</taxon>
        <taxon>Planctomycetia</taxon>
        <taxon>Pirellulales</taxon>
        <taxon>Pirellulaceae</taxon>
        <taxon>Stieleria</taxon>
    </lineage>
</organism>
<evidence type="ECO:0000313" key="2">
    <source>
        <dbReference type="EMBL" id="QDV43112.1"/>
    </source>
</evidence>
<name>A0A518HQJ4_9BACT</name>
<accession>A0A518HQJ4</accession>
<dbReference type="KEGG" id="snep:Enr13x_29660"/>
<gene>
    <name evidence="2" type="ORF">Enr13x_29660</name>
</gene>
<reference evidence="2 3" key="1">
    <citation type="submission" date="2019-03" db="EMBL/GenBank/DDBJ databases">
        <title>Deep-cultivation of Planctomycetes and their phenomic and genomic characterization uncovers novel biology.</title>
        <authorList>
            <person name="Wiegand S."/>
            <person name="Jogler M."/>
            <person name="Boedeker C."/>
            <person name="Pinto D."/>
            <person name="Vollmers J."/>
            <person name="Rivas-Marin E."/>
            <person name="Kohn T."/>
            <person name="Peeters S.H."/>
            <person name="Heuer A."/>
            <person name="Rast P."/>
            <person name="Oberbeckmann S."/>
            <person name="Bunk B."/>
            <person name="Jeske O."/>
            <person name="Meyerdierks A."/>
            <person name="Storesund J.E."/>
            <person name="Kallscheuer N."/>
            <person name="Luecker S."/>
            <person name="Lage O.M."/>
            <person name="Pohl T."/>
            <person name="Merkel B.J."/>
            <person name="Hornburger P."/>
            <person name="Mueller R.-W."/>
            <person name="Bruemmer F."/>
            <person name="Labrenz M."/>
            <person name="Spormann A.M."/>
            <person name="Op den Camp H."/>
            <person name="Overmann J."/>
            <person name="Amann R."/>
            <person name="Jetten M.S.M."/>
            <person name="Mascher T."/>
            <person name="Medema M.H."/>
            <person name="Devos D.P."/>
            <person name="Kaster A.-K."/>
            <person name="Ovreas L."/>
            <person name="Rohde M."/>
            <person name="Galperin M.Y."/>
            <person name="Jogler C."/>
        </authorList>
    </citation>
    <scope>NUCLEOTIDE SEQUENCE [LARGE SCALE GENOMIC DNA]</scope>
    <source>
        <strain evidence="2 3">Enr13</strain>
    </source>
</reference>
<keyword evidence="1" id="KW-0812">Transmembrane</keyword>
<evidence type="ECO:0000313" key="3">
    <source>
        <dbReference type="Proteomes" id="UP000319004"/>
    </source>
</evidence>
<dbReference type="AlphaFoldDB" id="A0A518HQJ4"/>
<dbReference type="Proteomes" id="UP000319004">
    <property type="component" value="Chromosome"/>
</dbReference>
<proteinExistence type="predicted"/>
<sequence length="422" mass="47697">MQSQIETRLRKRMTPLERRWLIGLIAPPLLMAAAVVLVVAFVVKMAWDDQHDATGPGFGSKTADQATVYDANTSTDHSARWETLAFAVQGLEVRFDGLLETTDKAGAFQIAPDVLHQFSDEAQPLITEMKQLLADETPVWDPSVVGSMWSYETHGSLPFIHLFEIEFHAAIVDKDADRALQTLQLLVDIAPALDYFDAFHFYVWHRTASGTHQRLIAESLHAGFWNEPDQLAKLQDQVSAFQRLSADRAGLFEPWDHPSTLDLHSAKWDHQFDNDLKNRSLIAKLAGVLIDDGTARELNSHRMSTEEAIGSVETGLRMTRTAIAIKQYRLQEKRWPSMLPELEKIGLRLDDYTMTDPKFEFGYQVDSDGCAKIWIPKDANGKPQSQPDAIPTRVKNYDHYNRHIYHYRTIAVCDSPAAAATR</sequence>
<evidence type="ECO:0000256" key="1">
    <source>
        <dbReference type="SAM" id="Phobius"/>
    </source>
</evidence>
<keyword evidence="1" id="KW-1133">Transmembrane helix</keyword>
<keyword evidence="3" id="KW-1185">Reference proteome</keyword>
<dbReference type="OrthoDB" id="246496at2"/>
<protein>
    <submittedName>
        <fullName evidence="2">Uncharacterized protein</fullName>
    </submittedName>
</protein>
<keyword evidence="1" id="KW-0472">Membrane</keyword>
<dbReference type="RefSeq" id="WP_145386976.1">
    <property type="nucleotide sequence ID" value="NZ_CP037423.1"/>
</dbReference>
<feature type="transmembrane region" description="Helical" evidence="1">
    <location>
        <begin position="20"/>
        <end position="43"/>
    </location>
</feature>